<evidence type="ECO:0000256" key="7">
    <source>
        <dbReference type="ARBA" id="ARBA00023136"/>
    </source>
</evidence>
<feature type="transmembrane region" description="Helical" evidence="8">
    <location>
        <begin position="76"/>
        <end position="93"/>
    </location>
</feature>
<proteinExistence type="predicted"/>
<protein>
    <submittedName>
        <fullName evidence="10">Phospholipid carrier-dependent glycosyltransferase</fullName>
    </submittedName>
</protein>
<keyword evidence="11" id="KW-1185">Reference proteome</keyword>
<feature type="transmembrane region" description="Helical" evidence="8">
    <location>
        <begin position="99"/>
        <end position="119"/>
    </location>
</feature>
<name>A0ABT0CAF2_THEVL</name>
<keyword evidence="6 8" id="KW-1133">Transmembrane helix</keyword>
<keyword evidence="3" id="KW-0328">Glycosyltransferase</keyword>
<comment type="subcellular location">
    <subcellularLocation>
        <location evidence="1">Cell membrane</location>
        <topology evidence="1">Multi-pass membrane protein</topology>
    </subcellularLocation>
</comment>
<evidence type="ECO:0000256" key="2">
    <source>
        <dbReference type="ARBA" id="ARBA00022475"/>
    </source>
</evidence>
<feature type="transmembrane region" description="Helical" evidence="8">
    <location>
        <begin position="309"/>
        <end position="329"/>
    </location>
</feature>
<dbReference type="PANTHER" id="PTHR33908:SF3">
    <property type="entry name" value="UNDECAPRENYL PHOSPHATE-ALPHA-4-AMINO-4-DEOXY-L-ARABINOSE ARABINOSYL TRANSFERASE"/>
    <property type="match status" value="1"/>
</dbReference>
<dbReference type="Pfam" id="PF02366">
    <property type="entry name" value="PMT"/>
    <property type="match status" value="1"/>
</dbReference>
<evidence type="ECO:0000256" key="4">
    <source>
        <dbReference type="ARBA" id="ARBA00022679"/>
    </source>
</evidence>
<keyword evidence="5 8" id="KW-0812">Transmembrane</keyword>
<evidence type="ECO:0000313" key="10">
    <source>
        <dbReference type="EMBL" id="MCJ2542335.1"/>
    </source>
</evidence>
<comment type="caution">
    <text evidence="10">The sequence shown here is derived from an EMBL/GenBank/DDBJ whole genome shotgun (WGS) entry which is preliminary data.</text>
</comment>
<dbReference type="InterPro" id="IPR003342">
    <property type="entry name" value="ArnT-like_N"/>
</dbReference>
<feature type="domain" description="ArnT-like N-terminal" evidence="9">
    <location>
        <begin position="30"/>
        <end position="190"/>
    </location>
</feature>
<dbReference type="Proteomes" id="UP000830835">
    <property type="component" value="Unassembled WGS sequence"/>
</dbReference>
<evidence type="ECO:0000256" key="3">
    <source>
        <dbReference type="ARBA" id="ARBA00022676"/>
    </source>
</evidence>
<evidence type="ECO:0000256" key="1">
    <source>
        <dbReference type="ARBA" id="ARBA00004651"/>
    </source>
</evidence>
<accession>A0ABT0CAF2</accession>
<keyword evidence="7 8" id="KW-0472">Membrane</keyword>
<dbReference type="InterPro" id="IPR050297">
    <property type="entry name" value="LipidA_mod_glycosyltrf_83"/>
</dbReference>
<evidence type="ECO:0000256" key="8">
    <source>
        <dbReference type="SAM" id="Phobius"/>
    </source>
</evidence>
<feature type="transmembrane region" description="Helical" evidence="8">
    <location>
        <begin position="126"/>
        <end position="142"/>
    </location>
</feature>
<feature type="transmembrane region" description="Helical" evidence="8">
    <location>
        <begin position="454"/>
        <end position="475"/>
    </location>
</feature>
<evidence type="ECO:0000313" key="11">
    <source>
        <dbReference type="Proteomes" id="UP000830835"/>
    </source>
</evidence>
<keyword evidence="2" id="KW-1003">Cell membrane</keyword>
<feature type="transmembrane region" description="Helical" evidence="8">
    <location>
        <begin position="374"/>
        <end position="396"/>
    </location>
</feature>
<feature type="transmembrane region" description="Helical" evidence="8">
    <location>
        <begin position="154"/>
        <end position="184"/>
    </location>
</feature>
<feature type="transmembrane region" description="Helical" evidence="8">
    <location>
        <begin position="247"/>
        <end position="270"/>
    </location>
</feature>
<evidence type="ECO:0000256" key="5">
    <source>
        <dbReference type="ARBA" id="ARBA00022692"/>
    </source>
</evidence>
<sequence length="587" mass="64391">MGLLAGAWLLWWQGIPFLFDWDELIYGSLARQMLESGDPLSLVINGEPFFEKPPLFFWLQALAMGALGVNEWAARLPNAWVGGVTVALVVAWGSHLRGVGFGCLWGLLLLTGYVPLFFAKTGLIDPLFNLGMGLGLGSLLGADQARLVGQSGRAWLVVGALALGLAVLAKGPLGLSLPLLIWAGYKVWHPDPWPRWGEVVAFLALAGGVALSWFALEWRQQGPEWVEQFLRYQWRILTTSDGHPGPFYFHLLAFGLGCFPWAALSLTGILRTLLGKDPGAGGGSRFRRPRFRLGSAAQVMDPCQRAEHLLLVAFGIVLLLFSLVVQTKLIHYTSLLYPMGAYFAALRLQSIWAGHCSSPTLAGSHQRDEVLSRLTLWESVWIGLSGLFWLSLWLVLPWLGGSQGEGLANLGIDLTDELAWGYLKAGVDWPLYTYGPALLLLGGGLAWSIGRHKVWGWVSLLLATGLSAQLAWGWVFPRLLQHTQGGSIHFFRQFVGGEEGSAGLLSGTVGLYGFRSFVPYFYGPLQVPYAAFPAELSAWERTGQMPDYLVTWDPFVEELAELGSLQAIEQRGPFWLLKTSPSFSVSP</sequence>
<keyword evidence="4" id="KW-0808">Transferase</keyword>
<reference evidence="10" key="1">
    <citation type="submission" date="2021-02" db="EMBL/GenBank/DDBJ databases">
        <title>The CRISPR/cas machinery reduction and long-range gene transfer in the hot spring cyanobacterium Synechococcus.</title>
        <authorList>
            <person name="Dvorak P."/>
            <person name="Jahodarova E."/>
            <person name="Hasler P."/>
            <person name="Poulickova A."/>
        </authorList>
    </citation>
    <scope>NUCLEOTIDE SEQUENCE</scope>
    <source>
        <strain evidence="10">Rupite</strain>
    </source>
</reference>
<dbReference type="PANTHER" id="PTHR33908">
    <property type="entry name" value="MANNOSYLTRANSFERASE YKCB-RELATED"/>
    <property type="match status" value="1"/>
</dbReference>
<dbReference type="EMBL" id="JAFIRA010000009">
    <property type="protein sequence ID" value="MCJ2542335.1"/>
    <property type="molecule type" value="Genomic_DNA"/>
</dbReference>
<evidence type="ECO:0000259" key="9">
    <source>
        <dbReference type="Pfam" id="PF02366"/>
    </source>
</evidence>
<organism evidence="10 11">
    <name type="scientific">Thermostichus vulcanus str. 'Rupite'</name>
    <dbReference type="NCBI Taxonomy" id="2813851"/>
    <lineage>
        <taxon>Bacteria</taxon>
        <taxon>Bacillati</taxon>
        <taxon>Cyanobacteriota</taxon>
        <taxon>Cyanophyceae</taxon>
        <taxon>Thermostichales</taxon>
        <taxon>Thermostichaceae</taxon>
        <taxon>Thermostichus</taxon>
    </lineage>
</organism>
<feature type="transmembrane region" description="Helical" evidence="8">
    <location>
        <begin position="429"/>
        <end position="447"/>
    </location>
</feature>
<evidence type="ECO:0000256" key="6">
    <source>
        <dbReference type="ARBA" id="ARBA00022989"/>
    </source>
</evidence>
<gene>
    <name evidence="10" type="ORF">JX360_05345</name>
</gene>
<feature type="transmembrane region" description="Helical" evidence="8">
    <location>
        <begin position="196"/>
        <end position="216"/>
    </location>
</feature>